<keyword evidence="6" id="KW-1185">Reference proteome</keyword>
<dbReference type="Proteomes" id="UP000541969">
    <property type="component" value="Unassembled WGS sequence"/>
</dbReference>
<dbReference type="GO" id="GO:0003887">
    <property type="term" value="F:DNA-directed DNA polymerase activity"/>
    <property type="evidence" value="ECO:0007669"/>
    <property type="project" value="UniProtKB-EC"/>
</dbReference>
<dbReference type="SUPFAM" id="SSF52113">
    <property type="entry name" value="BRCT domain"/>
    <property type="match status" value="1"/>
</dbReference>
<dbReference type="NCBIfam" id="TIGR00573">
    <property type="entry name" value="dnaq"/>
    <property type="match status" value="1"/>
</dbReference>
<sequence>MTVAVIDVETTGLSPTTDRIVELGVVLLDDRGEVEDEFETLLNPGRDVGPTHLHGISAADVVEAPTFADVAPYLASLLAGRVVVSHNALFDLRFLAREFSRAGVPVDLSPTLCTMRLAPLFFGPGTRSLQALCGFVDIPLDHGHAALHDARATAELMLHMLSSPLGDGSLAGAGVHVQFADDGSYQGFEALEDSWDELVDTALDAPVVDCEPCRTLPRDAATAVVRERDGYLGGLVAALPSLDDAPPSMAPYLTVLDQVLEDRLVSVPEAEQLMALAAELGCGRDHVLTAHRLYLEALATAAYADGVVTDDERADLDKVAVLLGMTAKDVDLALTAVRSGAQVSVPRKPDTFLPPGTKIVFTGAMRRPRAVLEQAARDAGLEPMSSVSKQTGALICADPHSQSGKATKARALGVRVISEAVFWESLSSASIDA</sequence>
<dbReference type="InterPro" id="IPR029024">
    <property type="entry name" value="TerB-like"/>
</dbReference>
<dbReference type="SUPFAM" id="SSF158682">
    <property type="entry name" value="TerB-like"/>
    <property type="match status" value="1"/>
</dbReference>
<dbReference type="InterPro" id="IPR036397">
    <property type="entry name" value="RNaseH_sf"/>
</dbReference>
<dbReference type="SUPFAM" id="SSF53098">
    <property type="entry name" value="Ribonuclease H-like"/>
    <property type="match status" value="1"/>
</dbReference>
<evidence type="ECO:0000313" key="5">
    <source>
        <dbReference type="EMBL" id="NYJ03885.1"/>
    </source>
</evidence>
<dbReference type="FunFam" id="3.30.420.10:FF:000045">
    <property type="entry name" value="3'-5' exonuclease DinG"/>
    <property type="match status" value="1"/>
</dbReference>
<feature type="domain" description="Exonuclease" evidence="4">
    <location>
        <begin position="2"/>
        <end position="166"/>
    </location>
</feature>
<dbReference type="InterPro" id="IPR013520">
    <property type="entry name" value="Ribonucl_H"/>
</dbReference>
<dbReference type="GO" id="GO:0008408">
    <property type="term" value="F:3'-5' exonuclease activity"/>
    <property type="evidence" value="ECO:0007669"/>
    <property type="project" value="TreeGrafter"/>
</dbReference>
<evidence type="ECO:0000313" key="6">
    <source>
        <dbReference type="Proteomes" id="UP000541969"/>
    </source>
</evidence>
<evidence type="ECO:0000256" key="1">
    <source>
        <dbReference type="ARBA" id="ARBA00022722"/>
    </source>
</evidence>
<dbReference type="EMBL" id="JACBZT010000001">
    <property type="protein sequence ID" value="NYJ03885.1"/>
    <property type="molecule type" value="Genomic_DNA"/>
</dbReference>
<proteinExistence type="predicted"/>
<dbReference type="InterPro" id="IPR006054">
    <property type="entry name" value="DnaQ"/>
</dbReference>
<dbReference type="Gene3D" id="3.40.50.10190">
    <property type="entry name" value="BRCT domain"/>
    <property type="match status" value="1"/>
</dbReference>
<accession>A0A853C7Q2</accession>
<dbReference type="Gene3D" id="3.30.420.10">
    <property type="entry name" value="Ribonuclease H-like superfamily/Ribonuclease H"/>
    <property type="match status" value="1"/>
</dbReference>
<keyword evidence="1" id="KW-0540">Nuclease</keyword>
<protein>
    <submittedName>
        <fullName evidence="5">DNA polymerase-3 subunit epsilon</fullName>
        <ecNumber evidence="5">2.7.7.7</ecNumber>
    </submittedName>
</protein>
<dbReference type="InterPro" id="IPR012337">
    <property type="entry name" value="RNaseH-like_sf"/>
</dbReference>
<dbReference type="CDD" id="cd06127">
    <property type="entry name" value="DEDDh"/>
    <property type="match status" value="1"/>
</dbReference>
<name>A0A853C7Q2_9ACTN</name>
<dbReference type="InterPro" id="IPR036420">
    <property type="entry name" value="BRCT_dom_sf"/>
</dbReference>
<keyword evidence="3" id="KW-0269">Exonuclease</keyword>
<dbReference type="EC" id="2.7.7.7" evidence="5"/>
<dbReference type="PANTHER" id="PTHR30231:SF4">
    <property type="entry name" value="PROTEIN NEN2"/>
    <property type="match status" value="1"/>
</dbReference>
<keyword evidence="2" id="KW-0378">Hydrolase</keyword>
<evidence type="ECO:0000259" key="4">
    <source>
        <dbReference type="SMART" id="SM00479"/>
    </source>
</evidence>
<dbReference type="GO" id="GO:0003677">
    <property type="term" value="F:DNA binding"/>
    <property type="evidence" value="ECO:0007669"/>
    <property type="project" value="InterPro"/>
</dbReference>
<dbReference type="PANTHER" id="PTHR30231">
    <property type="entry name" value="DNA POLYMERASE III SUBUNIT EPSILON"/>
    <property type="match status" value="1"/>
</dbReference>
<keyword evidence="5" id="KW-0808">Transferase</keyword>
<dbReference type="SMART" id="SM00479">
    <property type="entry name" value="EXOIII"/>
    <property type="match status" value="1"/>
</dbReference>
<organism evidence="5 6">
    <name type="scientific">Petropleomorpha daqingensis</name>
    <dbReference type="NCBI Taxonomy" id="2026353"/>
    <lineage>
        <taxon>Bacteria</taxon>
        <taxon>Bacillati</taxon>
        <taxon>Actinomycetota</taxon>
        <taxon>Actinomycetes</taxon>
        <taxon>Geodermatophilales</taxon>
        <taxon>Geodermatophilaceae</taxon>
        <taxon>Petropleomorpha</taxon>
    </lineage>
</organism>
<dbReference type="Gene3D" id="1.10.3680.10">
    <property type="entry name" value="TerB-like"/>
    <property type="match status" value="1"/>
</dbReference>
<dbReference type="RefSeq" id="WP_179714672.1">
    <property type="nucleotide sequence ID" value="NZ_JACBZT010000001.1"/>
</dbReference>
<dbReference type="CDD" id="cd17748">
    <property type="entry name" value="BRCT_DNA_ligase_like"/>
    <property type="match status" value="1"/>
</dbReference>
<dbReference type="AlphaFoldDB" id="A0A853C7Q2"/>
<dbReference type="GO" id="GO:0006260">
    <property type="term" value="P:DNA replication"/>
    <property type="evidence" value="ECO:0007669"/>
    <property type="project" value="InterPro"/>
</dbReference>
<gene>
    <name evidence="5" type="ORF">GGQ55_000163</name>
</gene>
<evidence type="ECO:0000256" key="2">
    <source>
        <dbReference type="ARBA" id="ARBA00022801"/>
    </source>
</evidence>
<keyword evidence="5" id="KW-0548">Nucleotidyltransferase</keyword>
<comment type="caution">
    <text evidence="5">The sequence shown here is derived from an EMBL/GenBank/DDBJ whole genome shotgun (WGS) entry which is preliminary data.</text>
</comment>
<evidence type="ECO:0000256" key="3">
    <source>
        <dbReference type="ARBA" id="ARBA00022839"/>
    </source>
</evidence>
<dbReference type="Pfam" id="PF00929">
    <property type="entry name" value="RNase_T"/>
    <property type="match status" value="1"/>
</dbReference>
<reference evidence="5 6" key="1">
    <citation type="submission" date="2020-07" db="EMBL/GenBank/DDBJ databases">
        <title>Sequencing the genomes of 1000 actinobacteria strains.</title>
        <authorList>
            <person name="Klenk H.-P."/>
        </authorList>
    </citation>
    <scope>NUCLEOTIDE SEQUENCE [LARGE SCALE GENOMIC DNA]</scope>
    <source>
        <strain evidence="5 6">DSM 104001</strain>
    </source>
</reference>